<dbReference type="PRINTS" id="PR00455">
    <property type="entry name" value="HTHTETR"/>
</dbReference>
<feature type="DNA-binding region" description="H-T-H motif" evidence="3">
    <location>
        <begin position="25"/>
        <end position="44"/>
    </location>
</feature>
<proteinExistence type="predicted"/>
<name>A0A5D4SY72_9BACI</name>
<dbReference type="Proteomes" id="UP000322524">
    <property type="component" value="Unassembled WGS sequence"/>
</dbReference>
<dbReference type="PROSITE" id="PS50977">
    <property type="entry name" value="HTH_TETR_2"/>
    <property type="match status" value="1"/>
</dbReference>
<dbReference type="InterPro" id="IPR023772">
    <property type="entry name" value="DNA-bd_HTH_TetR-type_CS"/>
</dbReference>
<dbReference type="PANTHER" id="PTHR43479">
    <property type="entry name" value="ACREF/ENVCD OPERON REPRESSOR-RELATED"/>
    <property type="match status" value="1"/>
</dbReference>
<dbReference type="AlphaFoldDB" id="A0A5D4SY72"/>
<feature type="domain" description="HTH tetR-type" evidence="4">
    <location>
        <begin position="2"/>
        <end position="62"/>
    </location>
</feature>
<dbReference type="InterPro" id="IPR001647">
    <property type="entry name" value="HTH_TetR"/>
</dbReference>
<dbReference type="STRING" id="79883.GCA_001636495_04216"/>
<dbReference type="InterPro" id="IPR009057">
    <property type="entry name" value="Homeodomain-like_sf"/>
</dbReference>
<reference evidence="5 6" key="1">
    <citation type="submission" date="2019-08" db="EMBL/GenBank/DDBJ databases">
        <title>Bacillus genomes from the desert of Cuatro Cienegas, Coahuila.</title>
        <authorList>
            <person name="Olmedo-Alvarez G."/>
        </authorList>
    </citation>
    <scope>NUCLEOTIDE SEQUENCE [LARGE SCALE GENOMIC DNA]</scope>
    <source>
        <strain evidence="5 6">CH28_1T</strain>
    </source>
</reference>
<sequence>MKDRKLHVLTCAHKLFIEKGFQATSIQDILDESGIAKGTLYNYFSSKNELLIALFKTLYKKMEKERNDLLIGQDPSDINIFIKQFELQMETNRANKLISLFEEVIFINDSELKDFIHKTQLRMLRWVHHRFLEIFGEEKREYLWDCAIMYLGILNHGIRYYTMTHDKKLDIHRVVQYSVNRLVKIVEDVAESGEVLVDAESMARWVPNEGDKELPLPHAIAHTVTELKKSLSGGTDYGRKVELLDFIQDELSGKNRTAPRRFIVESAMDSLSKDETFASNGGQEWVKLQELVKRSIIAGDGDCS</sequence>
<evidence type="ECO:0000313" key="5">
    <source>
        <dbReference type="EMBL" id="TYS67611.1"/>
    </source>
</evidence>
<dbReference type="InterPro" id="IPR050624">
    <property type="entry name" value="HTH-type_Tx_Regulator"/>
</dbReference>
<dbReference type="PANTHER" id="PTHR43479:SF22">
    <property type="entry name" value="TRANSCRIPTIONAL REGULATOR, TETR FAMILY"/>
    <property type="match status" value="1"/>
</dbReference>
<dbReference type="EMBL" id="VTEV01000005">
    <property type="protein sequence ID" value="TYS67611.1"/>
    <property type="molecule type" value="Genomic_DNA"/>
</dbReference>
<gene>
    <name evidence="5" type="ORF">FZC76_13630</name>
</gene>
<evidence type="ECO:0000313" key="6">
    <source>
        <dbReference type="Proteomes" id="UP000322524"/>
    </source>
</evidence>
<dbReference type="Pfam" id="PF00440">
    <property type="entry name" value="TetR_N"/>
    <property type="match status" value="1"/>
</dbReference>
<accession>A0A5D4SY72</accession>
<keyword evidence="1" id="KW-0678">Repressor</keyword>
<dbReference type="RefSeq" id="WP_148988721.1">
    <property type="nucleotide sequence ID" value="NZ_VTEV01000005.1"/>
</dbReference>
<dbReference type="Gene3D" id="1.10.357.10">
    <property type="entry name" value="Tetracycline Repressor, domain 2"/>
    <property type="match status" value="1"/>
</dbReference>
<dbReference type="SUPFAM" id="SSF46689">
    <property type="entry name" value="Homeodomain-like"/>
    <property type="match status" value="1"/>
</dbReference>
<keyword evidence="2 3" id="KW-0238">DNA-binding</keyword>
<evidence type="ECO:0000256" key="3">
    <source>
        <dbReference type="PROSITE-ProRule" id="PRU00335"/>
    </source>
</evidence>
<dbReference type="PROSITE" id="PS01081">
    <property type="entry name" value="HTH_TETR_1"/>
    <property type="match status" value="1"/>
</dbReference>
<evidence type="ECO:0000259" key="4">
    <source>
        <dbReference type="PROSITE" id="PS50977"/>
    </source>
</evidence>
<evidence type="ECO:0000256" key="1">
    <source>
        <dbReference type="ARBA" id="ARBA00022491"/>
    </source>
</evidence>
<dbReference type="OrthoDB" id="9812993at2"/>
<protein>
    <submittedName>
        <fullName evidence="5">TetR/AcrR family transcriptional regulator</fullName>
    </submittedName>
</protein>
<comment type="caution">
    <text evidence="5">The sequence shown here is derived from an EMBL/GenBank/DDBJ whole genome shotgun (WGS) entry which is preliminary data.</text>
</comment>
<organism evidence="5 6">
    <name type="scientific">Sutcliffiella horikoshii</name>
    <dbReference type="NCBI Taxonomy" id="79883"/>
    <lineage>
        <taxon>Bacteria</taxon>
        <taxon>Bacillati</taxon>
        <taxon>Bacillota</taxon>
        <taxon>Bacilli</taxon>
        <taxon>Bacillales</taxon>
        <taxon>Bacillaceae</taxon>
        <taxon>Sutcliffiella</taxon>
    </lineage>
</organism>
<dbReference type="GO" id="GO:0003677">
    <property type="term" value="F:DNA binding"/>
    <property type="evidence" value="ECO:0007669"/>
    <property type="project" value="UniProtKB-UniRule"/>
</dbReference>
<evidence type="ECO:0000256" key="2">
    <source>
        <dbReference type="ARBA" id="ARBA00023125"/>
    </source>
</evidence>